<dbReference type="PANTHER" id="PTHR13479">
    <property type="entry name" value="30S RIBOSOMAL PROTEIN S18"/>
    <property type="match status" value="1"/>
</dbReference>
<evidence type="ECO:0000256" key="1">
    <source>
        <dbReference type="ARBA" id="ARBA00005589"/>
    </source>
</evidence>
<evidence type="ECO:0000313" key="6">
    <source>
        <dbReference type="EMBL" id="OGM78018.1"/>
    </source>
</evidence>
<dbReference type="GO" id="GO:0022627">
    <property type="term" value="C:cytosolic small ribosomal subunit"/>
    <property type="evidence" value="ECO:0007669"/>
    <property type="project" value="TreeGrafter"/>
</dbReference>
<keyword evidence="2 4" id="KW-0689">Ribosomal protein</keyword>
<dbReference type="PANTHER" id="PTHR13479:SF40">
    <property type="entry name" value="SMALL RIBOSOMAL SUBUNIT PROTEIN BS18M"/>
    <property type="match status" value="1"/>
</dbReference>
<comment type="similarity">
    <text evidence="1 4 5">Belongs to the bacterial ribosomal protein bS18 family.</text>
</comment>
<dbReference type="GO" id="GO:0070181">
    <property type="term" value="F:small ribosomal subunit rRNA binding"/>
    <property type="evidence" value="ECO:0007669"/>
    <property type="project" value="TreeGrafter"/>
</dbReference>
<accession>A0A1F8CQH9</accession>
<name>A0A1F8CQH9_9BACT</name>
<keyword evidence="3 4" id="KW-0687">Ribonucleoprotein</keyword>
<dbReference type="EMBL" id="MGHV01000043">
    <property type="protein sequence ID" value="OGM78018.1"/>
    <property type="molecule type" value="Genomic_DNA"/>
</dbReference>
<dbReference type="Proteomes" id="UP000178430">
    <property type="component" value="Unassembled WGS sequence"/>
</dbReference>
<dbReference type="NCBIfam" id="TIGR00165">
    <property type="entry name" value="S18"/>
    <property type="match status" value="1"/>
</dbReference>
<dbReference type="SUPFAM" id="SSF46911">
    <property type="entry name" value="Ribosomal protein S18"/>
    <property type="match status" value="1"/>
</dbReference>
<protein>
    <recommendedName>
        <fullName evidence="4">Small ribosomal subunit protein bS18</fullName>
    </recommendedName>
</protein>
<proteinExistence type="inferred from homology"/>
<dbReference type="HAMAP" id="MF_00270">
    <property type="entry name" value="Ribosomal_bS18"/>
    <property type="match status" value="1"/>
</dbReference>
<comment type="function">
    <text evidence="4">Binds as a heterodimer with protein bS6 to the central domain of the 16S rRNA, where it helps stabilize the platform of the 30S subunit.</text>
</comment>
<reference evidence="6 7" key="1">
    <citation type="journal article" date="2016" name="Nat. Commun.">
        <title>Thousands of microbial genomes shed light on interconnected biogeochemical processes in an aquifer system.</title>
        <authorList>
            <person name="Anantharaman K."/>
            <person name="Brown C.T."/>
            <person name="Hug L.A."/>
            <person name="Sharon I."/>
            <person name="Castelle C.J."/>
            <person name="Probst A.J."/>
            <person name="Thomas B.C."/>
            <person name="Singh A."/>
            <person name="Wilkins M.J."/>
            <person name="Karaoz U."/>
            <person name="Brodie E.L."/>
            <person name="Williams K.H."/>
            <person name="Hubbard S.S."/>
            <person name="Banfield J.F."/>
        </authorList>
    </citation>
    <scope>NUCLEOTIDE SEQUENCE [LARGE SCALE GENOMIC DNA]</scope>
</reference>
<keyword evidence="4" id="KW-0699">rRNA-binding</keyword>
<comment type="subunit">
    <text evidence="4">Part of the 30S ribosomal subunit. Forms a tight heterodimer with protein bS6.</text>
</comment>
<evidence type="ECO:0000256" key="4">
    <source>
        <dbReference type="HAMAP-Rule" id="MF_00270"/>
    </source>
</evidence>
<evidence type="ECO:0000256" key="3">
    <source>
        <dbReference type="ARBA" id="ARBA00023274"/>
    </source>
</evidence>
<evidence type="ECO:0000256" key="5">
    <source>
        <dbReference type="RuleBase" id="RU003910"/>
    </source>
</evidence>
<dbReference type="InterPro" id="IPR036870">
    <property type="entry name" value="Ribosomal_bS18_sf"/>
</dbReference>
<dbReference type="PRINTS" id="PR00974">
    <property type="entry name" value="RIBOSOMALS18"/>
</dbReference>
<dbReference type="GO" id="GO:0003735">
    <property type="term" value="F:structural constituent of ribosome"/>
    <property type="evidence" value="ECO:0007669"/>
    <property type="project" value="InterPro"/>
</dbReference>
<organism evidence="6 7">
    <name type="scientific">Candidatus Woesebacteria bacterium RIFOXYA1_FULL_48_16</name>
    <dbReference type="NCBI Taxonomy" id="1802535"/>
    <lineage>
        <taxon>Bacteria</taxon>
        <taxon>Candidatus Woeseibacteriota</taxon>
    </lineage>
</organism>
<dbReference type="Pfam" id="PF01084">
    <property type="entry name" value="Ribosomal_S18"/>
    <property type="match status" value="1"/>
</dbReference>
<dbReference type="AlphaFoldDB" id="A0A1F8CQH9"/>
<comment type="caution">
    <text evidence="6">The sequence shown here is derived from an EMBL/GenBank/DDBJ whole genome shotgun (WGS) entry which is preliminary data.</text>
</comment>
<dbReference type="Gene3D" id="4.10.640.10">
    <property type="entry name" value="Ribosomal protein S18"/>
    <property type="match status" value="1"/>
</dbReference>
<evidence type="ECO:0000313" key="7">
    <source>
        <dbReference type="Proteomes" id="UP000178430"/>
    </source>
</evidence>
<keyword evidence="4" id="KW-0694">RNA-binding</keyword>
<evidence type="ECO:0000256" key="2">
    <source>
        <dbReference type="ARBA" id="ARBA00022980"/>
    </source>
</evidence>
<gene>
    <name evidence="4" type="primary">rpsR</name>
    <name evidence="6" type="ORF">A2197_00575</name>
</gene>
<dbReference type="GO" id="GO:0006412">
    <property type="term" value="P:translation"/>
    <property type="evidence" value="ECO:0007669"/>
    <property type="project" value="UniProtKB-UniRule"/>
</dbReference>
<dbReference type="InterPro" id="IPR001648">
    <property type="entry name" value="Ribosomal_bS18"/>
</dbReference>
<sequence length="82" mass="9255">MPAKKRKSSAVRFRPVSVNCPFCRGKVNPDYKNPSELAKYMTDRAKIIPKSRSGLCAKHQRRLSVAIKRARHLAFLPFTGGL</sequence>